<evidence type="ECO:0000259" key="4">
    <source>
        <dbReference type="Pfam" id="PF23409"/>
    </source>
</evidence>
<dbReference type="Proteomes" id="UP000267027">
    <property type="component" value="Unassembled WGS sequence"/>
</dbReference>
<gene>
    <name evidence="6" type="ORF">ACOC_LOCUS8193</name>
</gene>
<keyword evidence="3" id="KW-0677">Repeat</keyword>
<dbReference type="OrthoDB" id="47802at2759"/>
<dbReference type="InterPro" id="IPR001680">
    <property type="entry name" value="WD40_rpt"/>
</dbReference>
<evidence type="ECO:0000313" key="6">
    <source>
        <dbReference type="EMBL" id="VDM59778.1"/>
    </source>
</evidence>
<reference evidence="8" key="1">
    <citation type="submission" date="2016-04" db="UniProtKB">
        <authorList>
            <consortium name="WormBaseParasite"/>
        </authorList>
    </citation>
    <scope>IDENTIFICATION</scope>
</reference>
<dbReference type="AlphaFoldDB" id="A0A158PJ09"/>
<dbReference type="InterPro" id="IPR050630">
    <property type="entry name" value="WD_repeat_EMAP"/>
</dbReference>
<dbReference type="GO" id="GO:0072686">
    <property type="term" value="C:mitotic spindle"/>
    <property type="evidence" value="ECO:0007669"/>
    <property type="project" value="TreeGrafter"/>
</dbReference>
<evidence type="ECO:0000256" key="3">
    <source>
        <dbReference type="ARBA" id="ARBA00022737"/>
    </source>
</evidence>
<dbReference type="PANTHER" id="PTHR13720:SF50">
    <property type="entry name" value="ECHINODERM MICROTUBULE-ASSOCIATED PROTEIN-LIKE 2"/>
    <property type="match status" value="1"/>
</dbReference>
<dbReference type="InterPro" id="IPR055439">
    <property type="entry name" value="Beta-prop_EML_1st"/>
</dbReference>
<keyword evidence="2" id="KW-0493">Microtubule</keyword>
<evidence type="ECO:0000313" key="7">
    <source>
        <dbReference type="Proteomes" id="UP000267027"/>
    </source>
</evidence>
<feature type="domain" description="EML-like second beta-propeller" evidence="5">
    <location>
        <begin position="193"/>
        <end position="382"/>
    </location>
</feature>
<proteinExistence type="predicted"/>
<evidence type="ECO:0000313" key="8">
    <source>
        <dbReference type="WBParaSite" id="ACOC_0000819201-mRNA-1"/>
    </source>
</evidence>
<evidence type="ECO:0000256" key="1">
    <source>
        <dbReference type="ARBA" id="ARBA00022574"/>
    </source>
</evidence>
<dbReference type="InterPro" id="IPR015943">
    <property type="entry name" value="WD40/YVTN_repeat-like_dom_sf"/>
</dbReference>
<organism evidence="8">
    <name type="scientific">Angiostrongylus costaricensis</name>
    <name type="common">Nematode worm</name>
    <dbReference type="NCBI Taxonomy" id="334426"/>
    <lineage>
        <taxon>Eukaryota</taxon>
        <taxon>Metazoa</taxon>
        <taxon>Ecdysozoa</taxon>
        <taxon>Nematoda</taxon>
        <taxon>Chromadorea</taxon>
        <taxon>Rhabditida</taxon>
        <taxon>Rhabditina</taxon>
        <taxon>Rhabditomorpha</taxon>
        <taxon>Strongyloidea</taxon>
        <taxon>Metastrongylidae</taxon>
        <taxon>Angiostrongylus</taxon>
    </lineage>
</organism>
<dbReference type="OMA" id="DHARICN"/>
<dbReference type="SUPFAM" id="SSF50978">
    <property type="entry name" value="WD40 repeat-like"/>
    <property type="match status" value="1"/>
</dbReference>
<dbReference type="GO" id="GO:0000226">
    <property type="term" value="P:microtubule cytoskeleton organization"/>
    <property type="evidence" value="ECO:0007669"/>
    <property type="project" value="TreeGrafter"/>
</dbReference>
<name>A0A158PJ09_ANGCS</name>
<dbReference type="GO" id="GO:0008017">
    <property type="term" value="F:microtubule binding"/>
    <property type="evidence" value="ECO:0007669"/>
    <property type="project" value="TreeGrafter"/>
</dbReference>
<dbReference type="SMART" id="SM00320">
    <property type="entry name" value="WD40"/>
    <property type="match status" value="7"/>
</dbReference>
<keyword evidence="1" id="KW-0853">WD repeat</keyword>
<dbReference type="InterPro" id="IPR036322">
    <property type="entry name" value="WD40_repeat_dom_sf"/>
</dbReference>
<evidence type="ECO:0000256" key="2">
    <source>
        <dbReference type="ARBA" id="ARBA00022701"/>
    </source>
</evidence>
<protein>
    <submittedName>
        <fullName evidence="8">WD_REPEATS_REGION domain-containing protein</fullName>
    </submittedName>
</protein>
<sequence>MISVWKWSKPKKIAESKGANDQILAASWHLSMKNLIVTCGKGHLSFWTFDSKGATLTKNSTVFEGRDKPKTVIALCFSKTGEVITGDSNGTLSLWDPITFKIKKQAHAIHPGGIMALCISRKGSILSAGKDRMIAEWETNDLVRGRRPIELPDDAGIPRTIFNPEGSKIVVGTSRNALFAGDFDGGFEEIIDVSITCVSTNSEGSLLALGCCGGSWSIMDLSTKDMIVEQKESTQPITAIQFSPNGALLFVSTKEPSAVIYRFDSLQRCHQIARIGSISSFVISLDWDMDSQFIRGNSANGHIYHWSATGESVDHARICNSKWASCNCRISFEAGCVAHSVEGITSVCRSFSQDKLAIGRDNGSVRLYACPVTSTSVSFSIYSTEIH</sequence>
<accession>A0A158PJ09</accession>
<feature type="domain" description="EML-like first beta-propeller" evidence="4">
    <location>
        <begin position="1"/>
        <end position="181"/>
    </location>
</feature>
<dbReference type="Gene3D" id="2.130.10.10">
    <property type="entry name" value="YVTN repeat-like/Quinoprotein amine dehydrogenase"/>
    <property type="match status" value="2"/>
</dbReference>
<dbReference type="STRING" id="334426.A0A158PJ09"/>
<dbReference type="GO" id="GO:0005874">
    <property type="term" value="C:microtubule"/>
    <property type="evidence" value="ECO:0007669"/>
    <property type="project" value="UniProtKB-KW"/>
</dbReference>
<dbReference type="PANTHER" id="PTHR13720">
    <property type="entry name" value="WD-40 REPEAT PROTEIN"/>
    <property type="match status" value="1"/>
</dbReference>
<dbReference type="EMBL" id="UYYA01004127">
    <property type="protein sequence ID" value="VDM59778.1"/>
    <property type="molecule type" value="Genomic_DNA"/>
</dbReference>
<dbReference type="WBParaSite" id="ACOC_0000819201-mRNA-1">
    <property type="protein sequence ID" value="ACOC_0000819201-mRNA-1"/>
    <property type="gene ID" value="ACOC_0000819201"/>
</dbReference>
<dbReference type="Pfam" id="PF23409">
    <property type="entry name" value="Beta-prop_EML"/>
    <property type="match status" value="1"/>
</dbReference>
<reference evidence="6 7" key="2">
    <citation type="submission" date="2018-11" db="EMBL/GenBank/DDBJ databases">
        <authorList>
            <consortium name="Pathogen Informatics"/>
        </authorList>
    </citation>
    <scope>NUCLEOTIDE SEQUENCE [LARGE SCALE GENOMIC DNA]</scope>
    <source>
        <strain evidence="6 7">Costa Rica</strain>
    </source>
</reference>
<keyword evidence="7" id="KW-1185">Reference proteome</keyword>
<dbReference type="Pfam" id="PF23414">
    <property type="entry name" value="Beta-prop_EML_2"/>
    <property type="match status" value="1"/>
</dbReference>
<evidence type="ECO:0000259" key="5">
    <source>
        <dbReference type="Pfam" id="PF23414"/>
    </source>
</evidence>
<dbReference type="InterPro" id="IPR055442">
    <property type="entry name" value="Beta-prop_EML-like_2nd"/>
</dbReference>